<dbReference type="PANTHER" id="PTHR32347">
    <property type="entry name" value="EFFLUX SYSTEM COMPONENT YKNX-RELATED"/>
    <property type="match status" value="1"/>
</dbReference>
<feature type="signal peptide" evidence="5">
    <location>
        <begin position="1"/>
        <end position="25"/>
    </location>
</feature>
<dbReference type="GO" id="GO:0030313">
    <property type="term" value="C:cell envelope"/>
    <property type="evidence" value="ECO:0007669"/>
    <property type="project" value="UniProtKB-SubCell"/>
</dbReference>
<accession>A0A7W8H7Z6</accession>
<evidence type="ECO:0000256" key="4">
    <source>
        <dbReference type="SAM" id="MobiDB-lite"/>
    </source>
</evidence>
<evidence type="ECO:0000256" key="1">
    <source>
        <dbReference type="ARBA" id="ARBA00004196"/>
    </source>
</evidence>
<feature type="compositionally biased region" description="Polar residues" evidence="4">
    <location>
        <begin position="172"/>
        <end position="207"/>
    </location>
</feature>
<evidence type="ECO:0000256" key="5">
    <source>
        <dbReference type="SAM" id="SignalP"/>
    </source>
</evidence>
<comment type="caution">
    <text evidence="6">The sequence shown here is derived from an EMBL/GenBank/DDBJ whole genome shotgun (WGS) entry which is preliminary data.</text>
</comment>
<feature type="region of interest" description="Disordered" evidence="4">
    <location>
        <begin position="134"/>
        <end position="156"/>
    </location>
</feature>
<feature type="compositionally biased region" description="Low complexity" evidence="4">
    <location>
        <begin position="266"/>
        <end position="290"/>
    </location>
</feature>
<evidence type="ECO:0000256" key="2">
    <source>
        <dbReference type="ARBA" id="ARBA00023054"/>
    </source>
</evidence>
<keyword evidence="7" id="KW-1185">Reference proteome</keyword>
<gene>
    <name evidence="6" type="ORF">HNP82_000404</name>
</gene>
<feature type="chain" id="PRO_5031127578" evidence="5">
    <location>
        <begin position="26"/>
        <end position="918"/>
    </location>
</feature>
<dbReference type="RefSeq" id="WP_183770902.1">
    <property type="nucleotide sequence ID" value="NZ_JACHFW010000001.1"/>
</dbReference>
<sequence>MKRKKIFIPICSLLIAGLVGGGIFAAVQVQNNNKTVEVVPVNTISTYDYGSYSTSYGRITSDVSQTIYLESNATIKEVYVHVGDTVTAGTPLIQYDTELTQLDIESKKLDIQGIDMDIDQANKDIQSLKNGVVPSGGISFDTPDQPSADVEGNDTNLTSAAPKIITASAATFSQTESVPQVTADTSAQTEPGTIPQSVPQAQSDTQIQPGTQPQSQSQTQPGTQPQSQSQTQPDTQPQSQSQTQPDTQPQSDTQPGTESETDPPKATESSQTSDSEQSASASETEPSSQTDTQTPGSDTSQTKEPQTGESQTGESQTEEPSEEVKEEKTLDKDFDFSKYENAVNDKGEMVIPCTLTTTITPEFINLIRGKNPDGSTPEDIPDPDNPDKTIPVPAKKVRLTIKDYDKTLLLDGNKLNEPFINTQKECTLQAFIDNDFQMPVDEIAELNKDFFTDYPQTAEITDRPILIQCTSQTQLTPEFIYILLGRNADGSENKDGISHSALLWMEDAEDAADTDEREDLCLLDPETLPLPYVTSIATSLADFIANDFELAQEPVKELNKDTALDVSHDHREVYEIYCDESTIITKDFINRIREEKISVILKIEGHASWITLDGSKMEEPSEKAMDTPIADFIANGIALNEEPDETTELPGDDIWGGGIEIGGGGISYTAEEIQEMLKAKQLELSRLQTQKRQAQLDLAKLQTQLENATVTSIVNGVVTQMSELNENTNTSDPFMVINSTEGLYLTGAINELDLGTLTVGQTISAMSWNTGASFDAVIKEVSPYPTTSADSYGQNPNSSSYPFIALISDPPEGLMENENVEITTGNNSMINPDMTGQNLYLSKAYIRTEDNGENCVFAANSEGRLERRVVVTGKVLGSYIEITNGAVTESDYLAFPYGKNIKEGVKTEINEENGVMYY</sequence>
<dbReference type="EMBL" id="JACHFW010000001">
    <property type="protein sequence ID" value="MBB5263310.1"/>
    <property type="molecule type" value="Genomic_DNA"/>
</dbReference>
<dbReference type="Proteomes" id="UP000543642">
    <property type="component" value="Unassembled WGS sequence"/>
</dbReference>
<reference evidence="6 7" key="1">
    <citation type="submission" date="2020-08" db="EMBL/GenBank/DDBJ databases">
        <title>Genomic Encyclopedia of Type Strains, Phase IV (KMG-IV): sequencing the most valuable type-strain genomes for metagenomic binning, comparative biology and taxonomic classification.</title>
        <authorList>
            <person name="Goeker M."/>
        </authorList>
    </citation>
    <scope>NUCLEOTIDE SEQUENCE [LARGE SCALE GENOMIC DNA]</scope>
    <source>
        <strain evidence="6 7">DSM 106146</strain>
    </source>
</reference>
<keyword evidence="2 3" id="KW-0175">Coiled coil</keyword>
<name>A0A7W8H7Z6_9FIRM</name>
<keyword evidence="5" id="KW-0732">Signal</keyword>
<feature type="compositionally biased region" description="Low complexity" evidence="4">
    <location>
        <begin position="208"/>
        <end position="257"/>
    </location>
</feature>
<evidence type="ECO:0000313" key="7">
    <source>
        <dbReference type="Proteomes" id="UP000543642"/>
    </source>
</evidence>
<dbReference type="InterPro" id="IPR050465">
    <property type="entry name" value="UPF0194_transport"/>
</dbReference>
<evidence type="ECO:0000256" key="3">
    <source>
        <dbReference type="SAM" id="Coils"/>
    </source>
</evidence>
<feature type="compositionally biased region" description="Polar residues" evidence="4">
    <location>
        <begin position="291"/>
        <end position="305"/>
    </location>
</feature>
<comment type="subcellular location">
    <subcellularLocation>
        <location evidence="1">Cell envelope</location>
    </subcellularLocation>
</comment>
<protein>
    <submittedName>
        <fullName evidence="6">Multidrug resistance efflux pump</fullName>
    </submittedName>
</protein>
<dbReference type="AlphaFoldDB" id="A0A7W8H7Z6"/>
<dbReference type="PANTHER" id="PTHR32347:SF14">
    <property type="entry name" value="EFFLUX SYSTEM COMPONENT YKNX-RELATED"/>
    <property type="match status" value="1"/>
</dbReference>
<proteinExistence type="predicted"/>
<organism evidence="6 7">
    <name type="scientific">Catenibacillus scindens</name>
    <dbReference type="NCBI Taxonomy" id="673271"/>
    <lineage>
        <taxon>Bacteria</taxon>
        <taxon>Bacillati</taxon>
        <taxon>Bacillota</taxon>
        <taxon>Clostridia</taxon>
        <taxon>Lachnospirales</taxon>
        <taxon>Lachnospiraceae</taxon>
        <taxon>Catenibacillus</taxon>
    </lineage>
</organism>
<feature type="compositionally biased region" description="Basic and acidic residues" evidence="4">
    <location>
        <begin position="322"/>
        <end position="332"/>
    </location>
</feature>
<feature type="coiled-coil region" evidence="3">
    <location>
        <begin position="670"/>
        <end position="711"/>
    </location>
</feature>
<feature type="region of interest" description="Disordered" evidence="4">
    <location>
        <begin position="368"/>
        <end position="391"/>
    </location>
</feature>
<feature type="region of interest" description="Disordered" evidence="4">
    <location>
        <begin position="172"/>
        <end position="332"/>
    </location>
</feature>
<evidence type="ECO:0000313" key="6">
    <source>
        <dbReference type="EMBL" id="MBB5263310.1"/>
    </source>
</evidence>